<name>A0ABY8EAJ1_9FIRM</name>
<keyword evidence="2" id="KW-1185">Reference proteome</keyword>
<evidence type="ECO:0000313" key="2">
    <source>
        <dbReference type="Proteomes" id="UP001222800"/>
    </source>
</evidence>
<sequence length="156" mass="18519">MKKMNTNITVINNDLWAVNFNYVEMEYIKELTFTKTNADDFMAITGDGKILLNKAYDLERSVSIMTAVMSLPDDLLGTKQGFYTYMRKRIPKWEKKNDKWIKLAIEYYNLEFQEDGYKSACEWEKKRRSVKAEYIKSNKKFFGIDKIKTLFKRKGV</sequence>
<dbReference type="Proteomes" id="UP001222800">
    <property type="component" value="Chromosome"/>
</dbReference>
<accession>A0ABY8EAJ1</accession>
<gene>
    <name evidence="1" type="ORF">P4S50_16485</name>
</gene>
<reference evidence="1 2" key="1">
    <citation type="submission" date="2023-03" db="EMBL/GenBank/DDBJ databases">
        <title>Complete genome sequence of Tepidibacter sp. SWIR-1, isolated from a deep-sea hydrothermal vent.</title>
        <authorList>
            <person name="Li X."/>
        </authorList>
    </citation>
    <scope>NUCLEOTIDE SEQUENCE [LARGE SCALE GENOMIC DNA]</scope>
    <source>
        <strain evidence="1 2">SWIR-1</strain>
    </source>
</reference>
<protein>
    <submittedName>
        <fullName evidence="1">Uncharacterized protein</fullName>
    </submittedName>
</protein>
<organism evidence="1 2">
    <name type="scientific">Tepidibacter hydrothermalis</name>
    <dbReference type="NCBI Taxonomy" id="3036126"/>
    <lineage>
        <taxon>Bacteria</taxon>
        <taxon>Bacillati</taxon>
        <taxon>Bacillota</taxon>
        <taxon>Clostridia</taxon>
        <taxon>Peptostreptococcales</taxon>
        <taxon>Peptostreptococcaceae</taxon>
        <taxon>Tepidibacter</taxon>
    </lineage>
</organism>
<dbReference type="EMBL" id="CP120733">
    <property type="protein sequence ID" value="WFD09953.1"/>
    <property type="molecule type" value="Genomic_DNA"/>
</dbReference>
<dbReference type="RefSeq" id="WP_277731931.1">
    <property type="nucleotide sequence ID" value="NZ_CP120733.1"/>
</dbReference>
<proteinExistence type="predicted"/>
<evidence type="ECO:0000313" key="1">
    <source>
        <dbReference type="EMBL" id="WFD09953.1"/>
    </source>
</evidence>